<evidence type="ECO:0000256" key="1">
    <source>
        <dbReference type="ARBA" id="ARBA00004141"/>
    </source>
</evidence>
<dbReference type="PANTHER" id="PTHR36460">
    <property type="entry name" value="UPF0132 DOMAIN PROTEIN (AFU_ORTHOLOGUE AFUA_3G10255)"/>
    <property type="match status" value="1"/>
</dbReference>
<protein>
    <submittedName>
        <fullName evidence="6">Uncharacterized protein</fullName>
    </submittedName>
</protein>
<comment type="caution">
    <text evidence="6">The sequence shown here is derived from an EMBL/GenBank/DDBJ whole genome shotgun (WGS) entry which is preliminary data.</text>
</comment>
<dbReference type="STRING" id="93625.A0A409WQL2"/>
<keyword evidence="4 5" id="KW-0472">Membrane</keyword>
<dbReference type="Proteomes" id="UP000283269">
    <property type="component" value="Unassembled WGS sequence"/>
</dbReference>
<organism evidence="6 7">
    <name type="scientific">Psilocybe cyanescens</name>
    <dbReference type="NCBI Taxonomy" id="93625"/>
    <lineage>
        <taxon>Eukaryota</taxon>
        <taxon>Fungi</taxon>
        <taxon>Dikarya</taxon>
        <taxon>Basidiomycota</taxon>
        <taxon>Agaricomycotina</taxon>
        <taxon>Agaricomycetes</taxon>
        <taxon>Agaricomycetidae</taxon>
        <taxon>Agaricales</taxon>
        <taxon>Agaricineae</taxon>
        <taxon>Strophariaceae</taxon>
        <taxon>Psilocybe</taxon>
    </lineage>
</organism>
<dbReference type="OrthoDB" id="5546837at2759"/>
<feature type="transmembrane region" description="Helical" evidence="5">
    <location>
        <begin position="114"/>
        <end position="132"/>
    </location>
</feature>
<feature type="transmembrane region" description="Helical" evidence="5">
    <location>
        <begin position="83"/>
        <end position="102"/>
    </location>
</feature>
<keyword evidence="3 5" id="KW-1133">Transmembrane helix</keyword>
<dbReference type="PANTHER" id="PTHR36460:SF1">
    <property type="entry name" value="UPF0132 DOMAIN PROTEIN (AFU_ORTHOLOGUE AFUA_3G10255)"/>
    <property type="match status" value="1"/>
</dbReference>
<keyword evidence="7" id="KW-1185">Reference proteome</keyword>
<evidence type="ECO:0000256" key="4">
    <source>
        <dbReference type="ARBA" id="ARBA00023136"/>
    </source>
</evidence>
<evidence type="ECO:0000256" key="3">
    <source>
        <dbReference type="ARBA" id="ARBA00022989"/>
    </source>
</evidence>
<dbReference type="InParanoid" id="A0A409WQL2"/>
<dbReference type="GO" id="GO:0016020">
    <property type="term" value="C:membrane"/>
    <property type="evidence" value="ECO:0007669"/>
    <property type="project" value="UniProtKB-SubCell"/>
</dbReference>
<evidence type="ECO:0000313" key="6">
    <source>
        <dbReference type="EMBL" id="PPQ80803.1"/>
    </source>
</evidence>
<dbReference type="AlphaFoldDB" id="A0A409WQL2"/>
<proteinExistence type="predicted"/>
<keyword evidence="2 5" id="KW-0812">Transmembrane</keyword>
<name>A0A409WQL2_PSICY</name>
<dbReference type="EMBL" id="NHYD01003307">
    <property type="protein sequence ID" value="PPQ80803.1"/>
    <property type="molecule type" value="Genomic_DNA"/>
</dbReference>
<reference evidence="6 7" key="1">
    <citation type="journal article" date="2018" name="Evol. Lett.">
        <title>Horizontal gene cluster transfer increased hallucinogenic mushroom diversity.</title>
        <authorList>
            <person name="Reynolds H.T."/>
            <person name="Vijayakumar V."/>
            <person name="Gluck-Thaler E."/>
            <person name="Korotkin H.B."/>
            <person name="Matheny P.B."/>
            <person name="Slot J.C."/>
        </authorList>
    </citation>
    <scope>NUCLEOTIDE SEQUENCE [LARGE SCALE GENOMIC DNA]</scope>
    <source>
        <strain evidence="6 7">2631</strain>
    </source>
</reference>
<evidence type="ECO:0000313" key="7">
    <source>
        <dbReference type="Proteomes" id="UP000283269"/>
    </source>
</evidence>
<gene>
    <name evidence="6" type="ORF">CVT25_001928</name>
</gene>
<evidence type="ECO:0000256" key="5">
    <source>
        <dbReference type="SAM" id="Phobius"/>
    </source>
</evidence>
<comment type="subcellular location">
    <subcellularLocation>
        <location evidence="1">Membrane</location>
        <topology evidence="1">Multi-pass membrane protein</topology>
    </subcellularLocation>
</comment>
<evidence type="ECO:0000256" key="2">
    <source>
        <dbReference type="ARBA" id="ARBA00022692"/>
    </source>
</evidence>
<sequence>MSASQFASFAAYTPPPDEFEQSLTATATKPPNSWLHSHPPENSYQSGGIPTFHSNAVAGSSIIPAQETTQSQWETRYGWRVDLLAASAYILGPISALILLIIETHNDYVRFHAYQSALTTTPLVIFRILLSLAQFPSWLRTICTFSVFCLQFFMSFHAFRDASHHSLIPFHAPFVGQLAEKWLAEE</sequence>
<accession>A0A409WQL2</accession>